<dbReference type="InterPro" id="IPR049940">
    <property type="entry name" value="GluQ/Sye"/>
</dbReference>
<keyword evidence="6 7" id="KW-0030">Aminoacyl-tRNA synthetase</keyword>
<dbReference type="GO" id="GO:0006424">
    <property type="term" value="P:glutamyl-tRNA aminoacylation"/>
    <property type="evidence" value="ECO:0007669"/>
    <property type="project" value="InterPro"/>
</dbReference>
<dbReference type="InterPro" id="IPR001412">
    <property type="entry name" value="aa-tRNA-synth_I_CS"/>
</dbReference>
<dbReference type="EMBL" id="JGYV01000029">
    <property type="protein sequence ID" value="KFI58577.1"/>
    <property type="molecule type" value="Genomic_DNA"/>
</dbReference>
<keyword evidence="4 7" id="KW-0862">Zinc</keyword>
<evidence type="ECO:0000256" key="8">
    <source>
        <dbReference type="RuleBase" id="RU363037"/>
    </source>
</evidence>
<evidence type="ECO:0000256" key="4">
    <source>
        <dbReference type="ARBA" id="ARBA00022833"/>
    </source>
</evidence>
<feature type="binding site" evidence="7">
    <location>
        <position position="206"/>
    </location>
    <ligand>
        <name>L-glutamate</name>
        <dbReference type="ChEBI" id="CHEBI:29985"/>
    </ligand>
</feature>
<comment type="cofactor">
    <cofactor evidence="7">
        <name>Zn(2+)</name>
        <dbReference type="ChEBI" id="CHEBI:29105"/>
    </cofactor>
    <text evidence="7">Binds 1 zinc ion per subunit.</text>
</comment>
<accession>A0A087AIH7</accession>
<evidence type="ECO:0000256" key="7">
    <source>
        <dbReference type="HAMAP-Rule" id="MF_01428"/>
    </source>
</evidence>
<dbReference type="GO" id="GO:0005829">
    <property type="term" value="C:cytosol"/>
    <property type="evidence" value="ECO:0007669"/>
    <property type="project" value="TreeGrafter"/>
</dbReference>
<feature type="binding site" evidence="7">
    <location>
        <position position="40"/>
    </location>
    <ligand>
        <name>L-glutamate</name>
        <dbReference type="ChEBI" id="CHEBI:29985"/>
    </ligand>
</feature>
<dbReference type="PANTHER" id="PTHR43311">
    <property type="entry name" value="GLUTAMATE--TRNA LIGASE"/>
    <property type="match status" value="1"/>
</dbReference>
<dbReference type="STRING" id="1688.BCUN_1755"/>
<dbReference type="GO" id="GO:0008270">
    <property type="term" value="F:zinc ion binding"/>
    <property type="evidence" value="ECO:0007669"/>
    <property type="project" value="UniProtKB-UniRule"/>
</dbReference>
<evidence type="ECO:0000256" key="1">
    <source>
        <dbReference type="ARBA" id="ARBA00022598"/>
    </source>
</evidence>
<dbReference type="GO" id="GO:0005524">
    <property type="term" value="F:ATP binding"/>
    <property type="evidence" value="ECO:0007669"/>
    <property type="project" value="UniProtKB-KW"/>
</dbReference>
<reference evidence="10 11" key="1">
    <citation type="submission" date="2014-03" db="EMBL/GenBank/DDBJ databases">
        <title>Genomics of Bifidobacteria.</title>
        <authorList>
            <person name="Ventura M."/>
            <person name="Milani C."/>
            <person name="Lugli G.A."/>
        </authorList>
    </citation>
    <scope>NUCLEOTIDE SEQUENCE [LARGE SCALE GENOMIC DNA]</scope>
    <source>
        <strain evidence="10 11">LMG 10738</strain>
    </source>
</reference>
<evidence type="ECO:0000313" key="10">
    <source>
        <dbReference type="EMBL" id="KFI58577.1"/>
    </source>
</evidence>
<feature type="binding site" evidence="7">
    <location>
        <position position="96"/>
    </location>
    <ligand>
        <name>Zn(2+)</name>
        <dbReference type="ChEBI" id="CHEBI:29105"/>
    </ligand>
</feature>
<name>A0A087AIH7_9BIFI</name>
<dbReference type="Gene3D" id="3.40.50.620">
    <property type="entry name" value="HUPs"/>
    <property type="match status" value="1"/>
</dbReference>
<dbReference type="GO" id="GO:0006400">
    <property type="term" value="P:tRNA modification"/>
    <property type="evidence" value="ECO:0007669"/>
    <property type="project" value="InterPro"/>
</dbReference>
<dbReference type="SUPFAM" id="SSF52374">
    <property type="entry name" value="Nucleotidylyl transferase"/>
    <property type="match status" value="1"/>
</dbReference>
<feature type="binding site" evidence="7">
    <location>
        <position position="118"/>
    </location>
    <ligand>
        <name>Zn(2+)</name>
        <dbReference type="ChEBI" id="CHEBI:29105"/>
    </ligand>
</feature>
<proteinExistence type="inferred from homology"/>
<evidence type="ECO:0000259" key="9">
    <source>
        <dbReference type="Pfam" id="PF00749"/>
    </source>
</evidence>
<evidence type="ECO:0000256" key="6">
    <source>
        <dbReference type="ARBA" id="ARBA00023146"/>
    </source>
</evidence>
<dbReference type="HAMAP" id="MF_01428">
    <property type="entry name" value="Glu_Q_tRNA_synth"/>
    <property type="match status" value="1"/>
</dbReference>
<dbReference type="Proteomes" id="UP000029067">
    <property type="component" value="Unassembled WGS sequence"/>
</dbReference>
<keyword evidence="8" id="KW-0648">Protein biosynthesis</keyword>
<dbReference type="AlphaFoldDB" id="A0A087AIH7"/>
<keyword evidence="1 7" id="KW-0436">Ligase</keyword>
<comment type="similarity">
    <text evidence="7">Belongs to the class-I aminoacyl-tRNA synthetase family. GluQ subfamily.</text>
</comment>
<dbReference type="PANTHER" id="PTHR43311:SF1">
    <property type="entry name" value="GLUTAMYL-Q TRNA(ASP) SYNTHETASE"/>
    <property type="match status" value="1"/>
</dbReference>
<sequence>MVGRFAPTPSGRMHIGNITAMLAAWLSARSRGEGIVLRIEDIDVPRVVPGADRRIMDDLDWLGLDWDGGPSYQSRRTDLYAQILEDLRDDGLVYPCFCSRAQIRAASAPQEGDRFILYPGTCRRLSENERSARLACGDRHSWRLAVPAPGDPDGLVGFDDRVFGPQSFDVGADLGDVVMRRSDGLFAYQFVVSVDDALMGVDDIVRGRDLLRSTALQQWLRVRLAGLGIGSGTVPAYAHIALLDDPHGKRLAKRERSTDMGAMRAAGMHAEDILGVAAWALGLLDRPEALSAQDALAMFSWGRVRRDDVEIPPALLAGRHGSAGDGTGR</sequence>
<dbReference type="PROSITE" id="PS00178">
    <property type="entry name" value="AA_TRNA_LIGASE_I"/>
    <property type="match status" value="1"/>
</dbReference>
<keyword evidence="5 7" id="KW-0067">ATP-binding</keyword>
<evidence type="ECO:0000256" key="2">
    <source>
        <dbReference type="ARBA" id="ARBA00022723"/>
    </source>
</evidence>
<feature type="short sequence motif" description="'HIGH' region" evidence="7">
    <location>
        <begin position="7"/>
        <end position="17"/>
    </location>
</feature>
<feature type="binding site" evidence="7">
    <location>
        <position position="122"/>
    </location>
    <ligand>
        <name>Zn(2+)</name>
        <dbReference type="ChEBI" id="CHEBI:29105"/>
    </ligand>
</feature>
<dbReference type="InterPro" id="IPR020058">
    <property type="entry name" value="Glu/Gln-tRNA-synth_Ib_cat-dom"/>
</dbReference>
<feature type="binding site" evidence="7">
    <location>
        <begin position="4"/>
        <end position="8"/>
    </location>
    <ligand>
        <name>L-glutamate</name>
        <dbReference type="ChEBI" id="CHEBI:29985"/>
    </ligand>
</feature>
<dbReference type="EC" id="6.1.1.-" evidence="7"/>
<protein>
    <recommendedName>
        <fullName evidence="7">Glutamyl-Q tRNA(Asp) synthetase</fullName>
        <shortName evidence="7">Glu-Q-RSs</shortName>
        <ecNumber evidence="7">6.1.1.-</ecNumber>
    </recommendedName>
</protein>
<dbReference type="RefSeq" id="WP_051921045.1">
    <property type="nucleotide sequence ID" value="NZ_JGYV01000029.1"/>
</dbReference>
<dbReference type="NCBIfam" id="NF004315">
    <property type="entry name" value="PRK05710.1-4"/>
    <property type="match status" value="1"/>
</dbReference>
<keyword evidence="3 7" id="KW-0547">Nucleotide-binding</keyword>
<dbReference type="InterPro" id="IPR000924">
    <property type="entry name" value="Glu/Gln-tRNA-synth"/>
</dbReference>
<keyword evidence="11" id="KW-1185">Reference proteome</keyword>
<dbReference type="InterPro" id="IPR022380">
    <property type="entry name" value="Glu-Q_tRNA(Asp)_Synthase"/>
</dbReference>
<feature type="domain" description="Glutamyl/glutaminyl-tRNA synthetase class Ib catalytic" evidence="9">
    <location>
        <begin position="3"/>
        <end position="260"/>
    </location>
</feature>
<feature type="short sequence motif" description="'KMSKS' region" evidence="7">
    <location>
        <begin position="250"/>
        <end position="254"/>
    </location>
</feature>
<evidence type="ECO:0000256" key="5">
    <source>
        <dbReference type="ARBA" id="ARBA00022840"/>
    </source>
</evidence>
<comment type="caution">
    <text evidence="10">The sequence shown here is derived from an EMBL/GenBank/DDBJ whole genome shotgun (WGS) entry which is preliminary data.</text>
</comment>
<feature type="binding site" evidence="7">
    <location>
        <position position="98"/>
    </location>
    <ligand>
        <name>Zn(2+)</name>
        <dbReference type="ChEBI" id="CHEBI:29105"/>
    </ligand>
</feature>
<evidence type="ECO:0000256" key="3">
    <source>
        <dbReference type="ARBA" id="ARBA00022741"/>
    </source>
</evidence>
<dbReference type="Pfam" id="PF00749">
    <property type="entry name" value="tRNA-synt_1c"/>
    <property type="match status" value="1"/>
</dbReference>
<feature type="binding site" evidence="7">
    <location>
        <position position="253"/>
    </location>
    <ligand>
        <name>ATP</name>
        <dbReference type="ChEBI" id="CHEBI:30616"/>
    </ligand>
</feature>
<keyword evidence="2 7" id="KW-0479">Metal-binding</keyword>
<dbReference type="InterPro" id="IPR014729">
    <property type="entry name" value="Rossmann-like_a/b/a_fold"/>
</dbReference>
<dbReference type="PRINTS" id="PR00987">
    <property type="entry name" value="TRNASYNTHGLU"/>
</dbReference>
<evidence type="ECO:0000313" key="11">
    <source>
        <dbReference type="Proteomes" id="UP000029067"/>
    </source>
</evidence>
<dbReference type="GO" id="GO:0004818">
    <property type="term" value="F:glutamate-tRNA ligase activity"/>
    <property type="evidence" value="ECO:0007669"/>
    <property type="project" value="TreeGrafter"/>
</dbReference>
<organism evidence="10 11">
    <name type="scientific">Bifidobacterium cuniculi</name>
    <dbReference type="NCBI Taxonomy" id="1688"/>
    <lineage>
        <taxon>Bacteria</taxon>
        <taxon>Bacillati</taxon>
        <taxon>Actinomycetota</taxon>
        <taxon>Actinomycetes</taxon>
        <taxon>Bifidobacteriales</taxon>
        <taxon>Bifidobacteriaceae</taxon>
        <taxon>Bifidobacterium</taxon>
    </lineage>
</organism>
<feature type="binding site" evidence="7">
    <location>
        <position position="188"/>
    </location>
    <ligand>
        <name>L-glutamate</name>
        <dbReference type="ChEBI" id="CHEBI:29985"/>
    </ligand>
</feature>
<dbReference type="eggNOG" id="COG0008">
    <property type="taxonomic scope" value="Bacteria"/>
</dbReference>
<comment type="function">
    <text evidence="7">Catalyzes the tRNA-independent activation of glutamate in presence of ATP and the subsequent transfer of glutamate onto a tRNA(Asp). Glutamate is transferred on the 2-amino-5-(4,5-dihydroxy-2-cyclopenten-1-yl) moiety of the queuosine in the wobble position of the QUC anticodon.</text>
</comment>
<dbReference type="OrthoDB" id="9807503at2"/>
<gene>
    <name evidence="7" type="primary">gluQ</name>
    <name evidence="10" type="ORF">BCUN_1755</name>
</gene>